<dbReference type="AlphaFoldDB" id="A0A3B0WD77"/>
<name>A0A3B0WD77_9ZZZZ</name>
<dbReference type="InterPro" id="IPR050228">
    <property type="entry name" value="Carboxylesterase_BioH"/>
</dbReference>
<proteinExistence type="predicted"/>
<gene>
    <name evidence="2" type="ORF">MNBD_GAMMA03-301</name>
</gene>
<dbReference type="EMBL" id="UOFC01000262">
    <property type="protein sequence ID" value="VAW49182.1"/>
    <property type="molecule type" value="Genomic_DNA"/>
</dbReference>
<dbReference type="Gene3D" id="3.40.50.1820">
    <property type="entry name" value="alpha/beta hydrolase"/>
    <property type="match status" value="1"/>
</dbReference>
<dbReference type="SUPFAM" id="SSF53474">
    <property type="entry name" value="alpha/beta-Hydrolases"/>
    <property type="match status" value="1"/>
</dbReference>
<evidence type="ECO:0000259" key="1">
    <source>
        <dbReference type="Pfam" id="PF00561"/>
    </source>
</evidence>
<dbReference type="GO" id="GO:0090499">
    <property type="term" value="F:pimelyl-[acyl-carrier protein] methyl ester esterase activity"/>
    <property type="evidence" value="ECO:0007669"/>
    <property type="project" value="UniProtKB-EC"/>
</dbReference>
<dbReference type="PANTHER" id="PTHR43194">
    <property type="entry name" value="HYDROLASE ALPHA/BETA FOLD FAMILY"/>
    <property type="match status" value="1"/>
</dbReference>
<reference evidence="2" key="1">
    <citation type="submission" date="2018-06" db="EMBL/GenBank/DDBJ databases">
        <authorList>
            <person name="Zhirakovskaya E."/>
        </authorList>
    </citation>
    <scope>NUCLEOTIDE SEQUENCE</scope>
</reference>
<dbReference type="InterPro" id="IPR000639">
    <property type="entry name" value="Epox_hydrolase-like"/>
</dbReference>
<protein>
    <submittedName>
        <fullName evidence="2">Pimeloyl-[acyl-carrier protein] methyl ester esterase BioH</fullName>
        <ecNumber evidence="2">3.1.1.85</ecNumber>
    </submittedName>
</protein>
<organism evidence="2">
    <name type="scientific">hydrothermal vent metagenome</name>
    <dbReference type="NCBI Taxonomy" id="652676"/>
    <lineage>
        <taxon>unclassified sequences</taxon>
        <taxon>metagenomes</taxon>
        <taxon>ecological metagenomes</taxon>
    </lineage>
</organism>
<evidence type="ECO:0000313" key="2">
    <source>
        <dbReference type="EMBL" id="VAW49182.1"/>
    </source>
</evidence>
<dbReference type="Pfam" id="PF00561">
    <property type="entry name" value="Abhydrolase_1"/>
    <property type="match status" value="1"/>
</dbReference>
<dbReference type="InterPro" id="IPR000073">
    <property type="entry name" value="AB_hydrolase_1"/>
</dbReference>
<accession>A0A3B0WD77</accession>
<dbReference type="PANTHER" id="PTHR43194:SF5">
    <property type="entry name" value="PIMELOYL-[ACYL-CARRIER PROTEIN] METHYL ESTER ESTERASE"/>
    <property type="match status" value="1"/>
</dbReference>
<keyword evidence="2" id="KW-0378">Hydrolase</keyword>
<dbReference type="PRINTS" id="PR00111">
    <property type="entry name" value="ABHYDROLASE"/>
</dbReference>
<dbReference type="PRINTS" id="PR00412">
    <property type="entry name" value="EPOXHYDRLASE"/>
</dbReference>
<dbReference type="InterPro" id="IPR029058">
    <property type="entry name" value="AB_hydrolase_fold"/>
</dbReference>
<dbReference type="EC" id="3.1.1.85" evidence="2"/>
<feature type="domain" description="AB hydrolase-1" evidence="1">
    <location>
        <begin position="11"/>
        <end position="249"/>
    </location>
</feature>
<sequence>MLHTETFGHGPNLCLLHGWAAQNAHWREWAQQYLAPHFTVTLIELPGFGDSKPLHLNSPPPLELETAWLKAIHAVLPQKTYLLGWSLGGLLAQKIALAYPQQINKLICLASTPRFTQNDQWQYGVSPKLMADFMSAITQETLQTLNTFWKLQLQGSENARQHIKQFFALLKTCKLPSLTGLKQGLILLKEIDCRDDLANLKMPTLWLQGEKDPLIPAPFITEMLSKNSTIPPNMQITILPKSGHMPFRSHPAETAQSIIDFLSQK</sequence>